<sequence length="294" mass="33106">MKNFLHKTLFIASFFLVTSNANAQNELGLQAYEQERLIWIAAVIFLFTLCVSIDVLRRRQQKRGRKSYNAQKEKINFLEDKIKELEEMQTKPSRINKPKIQEEIVEMSGENLPQQTFTSEEHHDEEYTSSRLKGVHGDSLRVVENDDVGELTMVSTHNFGKLKEIQPKEFMEELIEEVKDKLPDNVSIDAQIGGAPKVKINPNSFTKAINALIRCSAHTIEGNGKITISLYASLGEAQISISDNGRGWGFDGQSSEDIKTLDLAKKILKAQNASFDMNAQQGKGTEMVISISNK</sequence>
<gene>
    <name evidence="3" type="ORF">KMW28_08590</name>
</gene>
<organism evidence="3 4">
    <name type="scientific">Flammeovirga yaeyamensis</name>
    <dbReference type="NCBI Taxonomy" id="367791"/>
    <lineage>
        <taxon>Bacteria</taxon>
        <taxon>Pseudomonadati</taxon>
        <taxon>Bacteroidota</taxon>
        <taxon>Cytophagia</taxon>
        <taxon>Cytophagales</taxon>
        <taxon>Flammeovirgaceae</taxon>
        <taxon>Flammeovirga</taxon>
    </lineage>
</organism>
<feature type="signal peptide" evidence="2">
    <location>
        <begin position="1"/>
        <end position="23"/>
    </location>
</feature>
<dbReference type="RefSeq" id="WP_169664582.1">
    <property type="nucleotide sequence ID" value="NZ_CP076132.1"/>
</dbReference>
<dbReference type="Gene3D" id="3.30.565.10">
    <property type="entry name" value="Histidine kinase-like ATPase, C-terminal domain"/>
    <property type="match status" value="1"/>
</dbReference>
<dbReference type="Proteomes" id="UP000678679">
    <property type="component" value="Chromosome 1"/>
</dbReference>
<keyword evidence="1" id="KW-0472">Membrane</keyword>
<keyword evidence="1" id="KW-0812">Transmembrane</keyword>
<feature type="transmembrane region" description="Helical" evidence="1">
    <location>
        <begin position="39"/>
        <end position="56"/>
    </location>
</feature>
<dbReference type="SUPFAM" id="SSF55874">
    <property type="entry name" value="ATPase domain of HSP90 chaperone/DNA topoisomerase II/histidine kinase"/>
    <property type="match status" value="1"/>
</dbReference>
<accession>A0AAX1N818</accession>
<keyword evidence="2" id="KW-0732">Signal</keyword>
<dbReference type="EMBL" id="CP076132">
    <property type="protein sequence ID" value="QWG03625.1"/>
    <property type="molecule type" value="Genomic_DNA"/>
</dbReference>
<evidence type="ECO:0000256" key="1">
    <source>
        <dbReference type="SAM" id="Phobius"/>
    </source>
</evidence>
<reference evidence="3 4" key="1">
    <citation type="submission" date="2021-05" db="EMBL/GenBank/DDBJ databases">
        <title>Comparative genomic studies on the polysaccharide-degrading batcterial strains of the Flammeovirga genus.</title>
        <authorList>
            <person name="Zewei F."/>
            <person name="Zheng Z."/>
            <person name="Yu L."/>
            <person name="Ruyue G."/>
            <person name="Yanhong M."/>
            <person name="Yuanyuan C."/>
            <person name="Jingyan G."/>
            <person name="Wenjun H."/>
        </authorList>
    </citation>
    <scope>NUCLEOTIDE SEQUENCE [LARGE SCALE GENOMIC DNA]</scope>
    <source>
        <strain evidence="3 4">NBRC:100898</strain>
    </source>
</reference>
<evidence type="ECO:0000256" key="2">
    <source>
        <dbReference type="SAM" id="SignalP"/>
    </source>
</evidence>
<feature type="chain" id="PRO_5043757522" evidence="2">
    <location>
        <begin position="24"/>
        <end position="294"/>
    </location>
</feature>
<dbReference type="InterPro" id="IPR036890">
    <property type="entry name" value="HATPase_C_sf"/>
</dbReference>
<name>A0AAX1N818_9BACT</name>
<evidence type="ECO:0000313" key="4">
    <source>
        <dbReference type="Proteomes" id="UP000678679"/>
    </source>
</evidence>
<evidence type="ECO:0000313" key="3">
    <source>
        <dbReference type="EMBL" id="QWG03625.1"/>
    </source>
</evidence>
<keyword evidence="1" id="KW-1133">Transmembrane helix</keyword>
<dbReference type="KEGG" id="fya:KMW28_08590"/>
<keyword evidence="4" id="KW-1185">Reference proteome</keyword>
<protein>
    <submittedName>
        <fullName evidence="3">Uncharacterized protein</fullName>
    </submittedName>
</protein>
<proteinExistence type="predicted"/>
<dbReference type="AlphaFoldDB" id="A0AAX1N818"/>